<dbReference type="SUPFAM" id="SSF50993">
    <property type="entry name" value="Peptidase/esterase 'gauge' domain"/>
    <property type="match status" value="1"/>
</dbReference>
<feature type="domain" description="Peptidase S9 prolyl oligopeptidase catalytic" evidence="7">
    <location>
        <begin position="612"/>
        <end position="823"/>
    </location>
</feature>
<gene>
    <name evidence="9" type="ORF">LU297_04150</name>
</gene>
<evidence type="ECO:0000256" key="3">
    <source>
        <dbReference type="ARBA" id="ARBA00022801"/>
    </source>
</evidence>
<dbReference type="PROSITE" id="PS00708">
    <property type="entry name" value="PRO_ENDOPEP_SER"/>
    <property type="match status" value="1"/>
</dbReference>
<keyword evidence="3" id="KW-0378">Hydrolase</keyword>
<comment type="similarity">
    <text evidence="1">Belongs to the peptidase S9A family.</text>
</comment>
<evidence type="ECO:0000256" key="2">
    <source>
        <dbReference type="ARBA" id="ARBA00022670"/>
    </source>
</evidence>
<evidence type="ECO:0000256" key="1">
    <source>
        <dbReference type="ARBA" id="ARBA00005228"/>
    </source>
</evidence>
<dbReference type="Pfam" id="PF00326">
    <property type="entry name" value="Peptidase_S9"/>
    <property type="match status" value="1"/>
</dbReference>
<dbReference type="Gene3D" id="3.40.50.1820">
    <property type="entry name" value="alpha/beta hydrolase"/>
    <property type="match status" value="1"/>
</dbReference>
<evidence type="ECO:0000259" key="8">
    <source>
        <dbReference type="Pfam" id="PF02897"/>
    </source>
</evidence>
<feature type="signal peptide" evidence="6">
    <location>
        <begin position="1"/>
        <end position="23"/>
    </location>
</feature>
<dbReference type="SUPFAM" id="SSF53474">
    <property type="entry name" value="alpha/beta-Hydrolases"/>
    <property type="match status" value="1"/>
</dbReference>
<dbReference type="RefSeq" id="WP_263077153.1">
    <property type="nucleotide sequence ID" value="NZ_CP089977.1"/>
</dbReference>
<dbReference type="Pfam" id="PF02897">
    <property type="entry name" value="Peptidase_S9_N"/>
    <property type="match status" value="1"/>
</dbReference>
<keyword evidence="6" id="KW-0732">Signal</keyword>
<reference evidence="9" key="1">
    <citation type="submission" date="2021-12" db="EMBL/GenBank/DDBJ databases">
        <title>taxonomy of Moraxella sp. ZY201224.</title>
        <authorList>
            <person name="Li F."/>
        </authorList>
    </citation>
    <scope>NUCLEOTIDE SEQUENCE</scope>
    <source>
        <strain evidence="9">ZY201224</strain>
    </source>
</reference>
<dbReference type="Proteomes" id="UP001063782">
    <property type="component" value="Chromosome"/>
</dbReference>
<dbReference type="PRINTS" id="PR00862">
    <property type="entry name" value="PROLIGOPTASE"/>
</dbReference>
<feature type="chain" id="PRO_5046093792" evidence="6">
    <location>
        <begin position="24"/>
        <end position="867"/>
    </location>
</feature>
<evidence type="ECO:0000256" key="5">
    <source>
        <dbReference type="SAM" id="MobiDB-lite"/>
    </source>
</evidence>
<sequence length="867" mass="97849">MKTLKKSALAIAVMSCLSLSSHAADDTSTNKASKFAYPETRVHQDDLDPFLFGEFGMSANTAASSNGMHDPSVHQPDDGVDSYIGGVDVDKYRWLENYDPINPAQAKEYTEDRQRNFIGTHAEDDRGLAAEAISSLQIVPPKSSSEVNDWVNAQNALTENYIKNLPVYESFKKNAKSLQDREHTYSTITREGVGEFRYYRHEDGFKRVSLTREDGSVIELVNEKNLSIPERNVNAVMSSFKVSKGGSYISFVVRHGRSDADPYFIHVLDSKTGELATPIIGRINRSNPAHTWIDDTSLMYAAIEQYRSLVFRRDIGKKRFNDPIEVPLNHIDGASVNKISLYGDDKRYIVMDVYDSGDTVYIKDRKTGNAYRLHNQDFYNKVVRYNSSFNNNILAKFVHFEPKTGDVWFISGENNRKGEIIKSNIKNLKHREVVVPAIDGYDIMREAYYHEEGDGYFLISLLKDGVSRLLLVDAKTANIVKDLTPAEGAGIINNLSGNVVGEEKNPDDEIDYDDAESGENYVKFSFSNPTFPETDYKYSIAKDQFLDIRRHDLTPFDHTKYETKTVFYHSTDGTKVPMNISYKKGIKLDGNNPTMLYGYGGYGVIYDQQFGFPANTEWLENGGVWAHAFIRGGGEYGDDWQNAAKHTNRLIGYDDFAAAADYLNEKGYANPNHLAIIGGSNGGLLVGAAMVRHPDKYRVAIPEVGVFDQFRHEKAGVTQYWMEEYGTPEEGRYTYNILKSYSPYHNLHKGTCYPSTLIATSKRDDRVVPSHSYRFAAALQEAQSCDRPAFLHAAEDAGHSPNTYAERNERDLQVMAFALGEMGVTSVPVIEYRPSLDEMKTEKWRAEDAKKRERLTKKQAEKSTNTQ</sequence>
<keyword evidence="4" id="KW-0720">Serine protease</keyword>
<evidence type="ECO:0000256" key="6">
    <source>
        <dbReference type="SAM" id="SignalP"/>
    </source>
</evidence>
<protein>
    <submittedName>
        <fullName evidence="9">Prolyl oligopeptidase family serine peptidase</fullName>
    </submittedName>
</protein>
<proteinExistence type="inferred from homology"/>
<dbReference type="PANTHER" id="PTHR42881">
    <property type="entry name" value="PROLYL ENDOPEPTIDASE"/>
    <property type="match status" value="1"/>
</dbReference>
<name>A0ABY6F6C7_9GAMM</name>
<accession>A0ABY6F6C7</accession>
<evidence type="ECO:0000259" key="7">
    <source>
        <dbReference type="Pfam" id="PF00326"/>
    </source>
</evidence>
<keyword evidence="2" id="KW-0645">Protease</keyword>
<dbReference type="InterPro" id="IPR051167">
    <property type="entry name" value="Prolyl_oligopep/macrocyclase"/>
</dbReference>
<feature type="region of interest" description="Disordered" evidence="5">
    <location>
        <begin position="838"/>
        <end position="867"/>
    </location>
</feature>
<dbReference type="InterPro" id="IPR002471">
    <property type="entry name" value="Pept_S9_AS"/>
</dbReference>
<dbReference type="InterPro" id="IPR029058">
    <property type="entry name" value="AB_hydrolase_fold"/>
</dbReference>
<dbReference type="EMBL" id="CP089977">
    <property type="protein sequence ID" value="UXZ05641.1"/>
    <property type="molecule type" value="Genomic_DNA"/>
</dbReference>
<dbReference type="InterPro" id="IPR001375">
    <property type="entry name" value="Peptidase_S9_cat"/>
</dbReference>
<organism evidence="9 10">
    <name type="scientific">Moraxella nasicaprae</name>
    <dbReference type="NCBI Taxonomy" id="2904122"/>
    <lineage>
        <taxon>Bacteria</taxon>
        <taxon>Pseudomonadati</taxon>
        <taxon>Pseudomonadota</taxon>
        <taxon>Gammaproteobacteria</taxon>
        <taxon>Moraxellales</taxon>
        <taxon>Moraxellaceae</taxon>
        <taxon>Moraxella</taxon>
    </lineage>
</organism>
<keyword evidence="10" id="KW-1185">Reference proteome</keyword>
<dbReference type="InterPro" id="IPR023302">
    <property type="entry name" value="Pept_S9A_N"/>
</dbReference>
<dbReference type="InterPro" id="IPR002470">
    <property type="entry name" value="Peptidase_S9A"/>
</dbReference>
<feature type="domain" description="Peptidase S9A N-terminal" evidence="8">
    <location>
        <begin position="143"/>
        <end position="499"/>
    </location>
</feature>
<dbReference type="PANTHER" id="PTHR42881:SF13">
    <property type="entry name" value="PROLYL ENDOPEPTIDASE"/>
    <property type="match status" value="1"/>
</dbReference>
<evidence type="ECO:0000313" key="10">
    <source>
        <dbReference type="Proteomes" id="UP001063782"/>
    </source>
</evidence>
<dbReference type="Gene3D" id="2.130.10.120">
    <property type="entry name" value="Prolyl oligopeptidase, N-terminal domain"/>
    <property type="match status" value="1"/>
</dbReference>
<evidence type="ECO:0000256" key="4">
    <source>
        <dbReference type="ARBA" id="ARBA00022825"/>
    </source>
</evidence>
<evidence type="ECO:0000313" key="9">
    <source>
        <dbReference type="EMBL" id="UXZ05641.1"/>
    </source>
</evidence>
<feature type="compositionally biased region" description="Basic and acidic residues" evidence="5">
    <location>
        <begin position="838"/>
        <end position="861"/>
    </location>
</feature>